<accession>A0ABS3Q0L4</accession>
<dbReference type="Proteomes" id="UP000681610">
    <property type="component" value="Unassembled WGS sequence"/>
</dbReference>
<name>A0ABS3Q0L4_9FLAO</name>
<comment type="caution">
    <text evidence="1">The sequence shown here is derived from an EMBL/GenBank/DDBJ whole genome shotgun (WGS) entry which is preliminary data.</text>
</comment>
<dbReference type="RefSeq" id="WP_009415428.1">
    <property type="nucleotide sequence ID" value="NZ_JAGDYP010000013.1"/>
</dbReference>
<protein>
    <submittedName>
        <fullName evidence="1">Uncharacterized protein</fullName>
    </submittedName>
</protein>
<organism evidence="1 2">
    <name type="scientific">Capnocytophaga bilenii</name>
    <dbReference type="NCBI Taxonomy" id="2819369"/>
    <lineage>
        <taxon>Bacteria</taxon>
        <taxon>Pseudomonadati</taxon>
        <taxon>Bacteroidota</taxon>
        <taxon>Flavobacteriia</taxon>
        <taxon>Flavobacteriales</taxon>
        <taxon>Flavobacteriaceae</taxon>
        <taxon>Capnocytophaga</taxon>
    </lineage>
</organism>
<reference evidence="1 2" key="1">
    <citation type="submission" date="2021-03" db="EMBL/GenBank/DDBJ databases">
        <title>Isolation and description of Capnocytophaga bilenii sp. nov., a novel Capnocytophaga species, isolated from a gingivitis subject.</title>
        <authorList>
            <person name="Antezack A."/>
            <person name="Monnet-Corti V."/>
            <person name="La Scola B."/>
        </authorList>
    </citation>
    <scope>NUCLEOTIDE SEQUENCE [LARGE SCALE GENOMIC DNA]</scope>
    <source>
        <strain evidence="1 2">Marseille-Q4570</strain>
    </source>
</reference>
<evidence type="ECO:0000313" key="2">
    <source>
        <dbReference type="Proteomes" id="UP000681610"/>
    </source>
</evidence>
<evidence type="ECO:0000313" key="1">
    <source>
        <dbReference type="EMBL" id="MBO1885129.1"/>
    </source>
</evidence>
<proteinExistence type="predicted"/>
<gene>
    <name evidence="1" type="ORF">J4N46_12085</name>
</gene>
<keyword evidence="2" id="KW-1185">Reference proteome</keyword>
<dbReference type="EMBL" id="JAGDYP010000013">
    <property type="protein sequence ID" value="MBO1885129.1"/>
    <property type="molecule type" value="Genomic_DNA"/>
</dbReference>
<sequence>MIKIERNTKPFCLIKEKTMDWGEKYDEYSPMFNIILTSNNYSLEESIVFFGENNFKKQLFSLYNVINNKEEQERIINYNNERIENRPYILDLIKFYIEKNKDILSPWEKYDLGLEELDFIKIIIYEMEKELYYVNE</sequence>